<evidence type="ECO:0000259" key="4">
    <source>
        <dbReference type="PROSITE" id="PS50122"/>
    </source>
</evidence>
<dbReference type="InterPro" id="IPR035909">
    <property type="entry name" value="CheB_C"/>
</dbReference>
<keyword evidence="1 5" id="KW-0378">Hydrolase</keyword>
<protein>
    <recommendedName>
        <fullName evidence="2">protein-glutamate methylesterase</fullName>
        <ecNumber evidence="2">3.1.1.61</ecNumber>
    </recommendedName>
</protein>
<evidence type="ECO:0000256" key="3">
    <source>
        <dbReference type="ARBA" id="ARBA00048267"/>
    </source>
</evidence>
<dbReference type="InterPro" id="IPR000673">
    <property type="entry name" value="Sig_transdc_resp-reg_Me-estase"/>
</dbReference>
<accession>A0A3B0ZUT8</accession>
<dbReference type="GO" id="GO:0000156">
    <property type="term" value="F:phosphorelay response regulator activity"/>
    <property type="evidence" value="ECO:0007669"/>
    <property type="project" value="InterPro"/>
</dbReference>
<dbReference type="GO" id="GO:0006935">
    <property type="term" value="P:chemotaxis"/>
    <property type="evidence" value="ECO:0007669"/>
    <property type="project" value="InterPro"/>
</dbReference>
<reference evidence="5" key="1">
    <citation type="submission" date="2018-06" db="EMBL/GenBank/DDBJ databases">
        <authorList>
            <person name="Zhirakovskaya E."/>
        </authorList>
    </citation>
    <scope>NUCLEOTIDE SEQUENCE</scope>
</reference>
<dbReference type="CDD" id="cd16432">
    <property type="entry name" value="CheB_Rec"/>
    <property type="match status" value="1"/>
</dbReference>
<dbReference type="PROSITE" id="PS50122">
    <property type="entry name" value="CHEB"/>
    <property type="match status" value="1"/>
</dbReference>
<dbReference type="Pfam" id="PF01339">
    <property type="entry name" value="CheB_methylest"/>
    <property type="match status" value="1"/>
</dbReference>
<dbReference type="PANTHER" id="PTHR42872:SF6">
    <property type="entry name" value="PROTEIN-GLUTAMATE METHYLESTERASE_PROTEIN-GLUTAMINE GLUTAMINASE"/>
    <property type="match status" value="1"/>
</dbReference>
<evidence type="ECO:0000256" key="2">
    <source>
        <dbReference type="ARBA" id="ARBA00039140"/>
    </source>
</evidence>
<proteinExistence type="predicted"/>
<evidence type="ECO:0000256" key="1">
    <source>
        <dbReference type="ARBA" id="ARBA00022801"/>
    </source>
</evidence>
<dbReference type="GO" id="GO:0005737">
    <property type="term" value="C:cytoplasm"/>
    <property type="evidence" value="ECO:0007669"/>
    <property type="project" value="InterPro"/>
</dbReference>
<dbReference type="Gene3D" id="3.40.50.180">
    <property type="entry name" value="Methylesterase CheB, C-terminal domain"/>
    <property type="match status" value="1"/>
</dbReference>
<organism evidence="5">
    <name type="scientific">hydrothermal vent metagenome</name>
    <dbReference type="NCBI Taxonomy" id="652676"/>
    <lineage>
        <taxon>unclassified sequences</taxon>
        <taxon>metagenomes</taxon>
        <taxon>ecological metagenomes</taxon>
    </lineage>
</organism>
<dbReference type="EMBL" id="UOFU01000116">
    <property type="protein sequence ID" value="VAW97258.1"/>
    <property type="molecule type" value="Genomic_DNA"/>
</dbReference>
<dbReference type="GO" id="GO:0008984">
    <property type="term" value="F:protein-glutamate methylesterase activity"/>
    <property type="evidence" value="ECO:0007669"/>
    <property type="project" value="UniProtKB-EC"/>
</dbReference>
<feature type="domain" description="CheB-type methylesterase" evidence="4">
    <location>
        <begin position="142"/>
        <end position="306"/>
    </location>
</feature>
<sequence length="336" mass="35654">MATVIDVLPVRVVMLAASAAHAAHLRTLLETAGLRVVHSGGLDTASLQAVESVSADVLLVDLSEEIESEIELIDGLLEHSTLPIMFNDSSPGGGRADSRWAKRLALKLIEMVHAAAPVPKEAEKPAPFADMAASPREVSRPAGAAENVWVLGASLGGPQALRDFLAAVDVDLPVAFVLAQHIGVNHVQLLAEQLNRVSAFRVLPARLGHVLRHGEVILSPADRHLQLTEDGYVALTALPADAIYSPSINHVMAAMAERYGNRVGAVVFSGMGDDGAKGCLAVARQGGIVWAQDGKSCVISSMPDQARKTHTVTYSASPQAIARHLCEYYRNNNSQQ</sequence>
<comment type="catalytic activity">
    <reaction evidence="3">
        <text>[protein]-L-glutamate 5-O-methyl ester + H2O = L-glutamyl-[protein] + methanol + H(+)</text>
        <dbReference type="Rhea" id="RHEA:23236"/>
        <dbReference type="Rhea" id="RHEA-COMP:10208"/>
        <dbReference type="Rhea" id="RHEA-COMP:10311"/>
        <dbReference type="ChEBI" id="CHEBI:15377"/>
        <dbReference type="ChEBI" id="CHEBI:15378"/>
        <dbReference type="ChEBI" id="CHEBI:17790"/>
        <dbReference type="ChEBI" id="CHEBI:29973"/>
        <dbReference type="ChEBI" id="CHEBI:82795"/>
        <dbReference type="EC" id="3.1.1.61"/>
    </reaction>
</comment>
<dbReference type="AlphaFoldDB" id="A0A3B0ZUT8"/>
<dbReference type="SUPFAM" id="SSF52738">
    <property type="entry name" value="Methylesterase CheB, C-terminal domain"/>
    <property type="match status" value="1"/>
</dbReference>
<dbReference type="EC" id="3.1.1.61" evidence="2"/>
<dbReference type="PANTHER" id="PTHR42872">
    <property type="entry name" value="PROTEIN-GLUTAMATE METHYLESTERASE/PROTEIN-GLUTAMINE GLUTAMINASE"/>
    <property type="match status" value="1"/>
</dbReference>
<evidence type="ECO:0000313" key="5">
    <source>
        <dbReference type="EMBL" id="VAW97258.1"/>
    </source>
</evidence>
<name>A0A3B0ZUT8_9ZZZZ</name>
<gene>
    <name evidence="5" type="ORF">MNBD_GAMMA20-2049</name>
</gene>